<feature type="compositionally biased region" description="Pro residues" evidence="1">
    <location>
        <begin position="561"/>
        <end position="574"/>
    </location>
</feature>
<dbReference type="OrthoDB" id="9757947at2"/>
<proteinExistence type="predicted"/>
<dbReference type="RefSeq" id="WP_013494484.1">
    <property type="nucleotide sequence ID" value="NC_014831.1"/>
</dbReference>
<keyword evidence="3" id="KW-1185">Reference proteome</keyword>
<name>E6SKJ1_THEM7</name>
<evidence type="ECO:0000313" key="3">
    <source>
        <dbReference type="Proteomes" id="UP000008915"/>
    </source>
</evidence>
<dbReference type="KEGG" id="tmr:Tmar_0053"/>
<gene>
    <name evidence="2" type="ordered locus">Tmar_0053</name>
</gene>
<protein>
    <submittedName>
        <fullName evidence="2">Uncharacterized protein</fullName>
    </submittedName>
</protein>
<dbReference type="STRING" id="644966.Tmar_0053"/>
<reference evidence="3" key="2">
    <citation type="journal article" date="2010" name="Stand. Genomic Sci.">
        <title>Complete genome sequence of Thermaerobacter marianensis type strain (7p75aT).</title>
        <authorList>
            <person name="Han C."/>
            <person name="Gu W."/>
            <person name="Zhang X."/>
            <person name="Lapidus A."/>
            <person name="Nolan M."/>
            <person name="Copeland A."/>
            <person name="Lucas S."/>
            <person name="Glavina Del Rio T."/>
            <person name="Tice H."/>
            <person name="Cheng J."/>
            <person name="Tapia R."/>
            <person name="Goodwin L."/>
            <person name="Pitluck S."/>
            <person name="Pagani I."/>
            <person name="Ivanova N."/>
            <person name="Mavromatis K."/>
            <person name="Mikhailova N."/>
            <person name="Pati A."/>
            <person name="Chen A."/>
            <person name="Palaniappan K."/>
            <person name="Land M."/>
            <person name="Hauser L."/>
            <person name="Chang Y."/>
            <person name="Jeffries C."/>
            <person name="Schneider S."/>
            <person name="Rohde M."/>
            <person name="Goker M."/>
            <person name="Pukall R."/>
            <person name="Woyke T."/>
            <person name="Bristow J."/>
            <person name="Eisen J."/>
            <person name="Markowitz V."/>
            <person name="Hugenholtz P."/>
            <person name="Kyrpides N."/>
            <person name="Klenk H."/>
            <person name="Detter J."/>
        </authorList>
    </citation>
    <scope>NUCLEOTIDE SEQUENCE [LARGE SCALE GENOMIC DNA]</scope>
    <source>
        <strain evidence="3">ATCC 700841 / DSM 12885 / JCM 10246 / 7p75a</strain>
    </source>
</reference>
<organism evidence="2 3">
    <name type="scientific">Thermaerobacter marianensis (strain ATCC 700841 / DSM 12885 / JCM 10246 / 7p75a)</name>
    <dbReference type="NCBI Taxonomy" id="644966"/>
    <lineage>
        <taxon>Bacteria</taxon>
        <taxon>Bacillati</taxon>
        <taxon>Bacillota</taxon>
        <taxon>Clostridia</taxon>
        <taxon>Eubacteriales</taxon>
        <taxon>Clostridiales Family XVII. Incertae Sedis</taxon>
        <taxon>Thermaerobacter</taxon>
    </lineage>
</organism>
<feature type="region of interest" description="Disordered" evidence="1">
    <location>
        <begin position="497"/>
        <end position="607"/>
    </location>
</feature>
<dbReference type="eggNOG" id="COG3087">
    <property type="taxonomic scope" value="Bacteria"/>
</dbReference>
<dbReference type="Proteomes" id="UP000008915">
    <property type="component" value="Chromosome"/>
</dbReference>
<reference evidence="2 3" key="1">
    <citation type="journal article" date="2010" name="Stand. Genomic Sci.">
        <title>Complete genome sequence of Thermaerobacter marianensis type strain (7p75a).</title>
        <authorList>
            <person name="Han C."/>
            <person name="Gu W."/>
            <person name="Zhang X."/>
            <person name="Lapidus A."/>
            <person name="Nolan M."/>
            <person name="Copeland A."/>
            <person name="Lucas S."/>
            <person name="Del Rio T.G."/>
            <person name="Tice H."/>
            <person name="Cheng J.F."/>
            <person name="Tapia R."/>
            <person name="Goodwin L."/>
            <person name="Pitluck S."/>
            <person name="Pagani I."/>
            <person name="Ivanova N."/>
            <person name="Mavromatis K."/>
            <person name="Mikhailova N."/>
            <person name="Pati A."/>
            <person name="Chen A."/>
            <person name="Palaniappan K."/>
            <person name="Land M."/>
            <person name="Hauser L."/>
            <person name="Chang Y.J."/>
            <person name="Jeffries C.D."/>
            <person name="Schneider S."/>
            <person name="Rohde M."/>
            <person name="Goker M."/>
            <person name="Pukall R."/>
            <person name="Woyke T."/>
            <person name="Bristow J."/>
            <person name="Eisen J.A."/>
            <person name="Markowitz V."/>
            <person name="Hugenholtz P."/>
            <person name="Kyrpides N.C."/>
            <person name="Klenk H.P."/>
            <person name="Detter J.C."/>
        </authorList>
    </citation>
    <scope>NUCLEOTIDE SEQUENCE [LARGE SCALE GENOMIC DNA]</scope>
    <source>
        <strain evidence="3">ATCC 700841 / DSM 12885 / JCM 10246 / 7p75a</strain>
    </source>
</reference>
<dbReference type="AlphaFoldDB" id="E6SKJ1"/>
<dbReference type="HOGENOM" id="CLU_292548_0_0_9"/>
<accession>E6SKJ1</accession>
<dbReference type="EMBL" id="CP002344">
    <property type="protein sequence ID" value="ADU50178.1"/>
    <property type="molecule type" value="Genomic_DNA"/>
</dbReference>
<sequence>MPVAELLASYQPARNSVTLAAGYRVDRLGSQEDLLRAGYLPYAILPGRQEAVPRPVALAIERPAAVAECCPADRVDGRGARIDVGMSAARLPDRQAVAVRRPMAGERPLERQAVPPAGTILVARRPIERGGSARWAPTPEGQRIIERAGIPRSGLSAGVRLIDRPGIAHPVTREAMRPVGRDVTLVVAGAAAGRSIERLGATRPVLVLPDRDAERTALLIAGYLPVARDPSHEALVVAGRWADRDASKSAVVMPAPWRAVHDGDRTALVVWGSRPIEYLGGNTIIMRPHIMGALNNLRVVEVLPHRPPAARVDEHGAAVGHGLAGARPVEHGADIVWLVAGERPSELGAAMIRLGLAGERPTSLGGVMVRLAAAGERPTVHGAVVGGFAAAGSRPAEHGSTVWHRPLPGGTEARAAAMLWAPMAVRETVEPGLVLARLPLLVPVPKQALVVAPQPMADKAPKDGRLVLPRWWAETAPKEARSGVGLWVERDQGRTTIVVPGRPTGGELPDAIGAAPYMPRPKDNERPYDSPQEPWPDTEPITGPYNPPPPPSTDPETGAPVNPPPQNHVEPPPNSVADPVTGEPRHPTGGTDPVTGDPEILPPRDPAHVPGDMCGAVDEADVPEGVLLEFIARFWDVWKTFEVYYGHVTADEAVRHLLSELVRWLGDNPYDPRYWVLYCDLRDCARSAVMRYCRTYLRKQWGQERASALDYGTDAFNTGNFMDPSRWTVSGWSFRYHLNPTDIALAPDGDGATVTLSCNLPDGGWVDFEYLIATGNAMRLIALPSGTVLWSAEGTVDDPYGVAGPHASVEVPPGTTGLQWVFEWKATTRQESIDYGTDDYNAAAFLDATRWTVTGWSFKNQSATDIALAPDADGATAELSCNLPDGGRVEFEVAVTNGNQLQLVALPSGTVVWSSAGTTDEPYGTAWPKVAVELPAGTTAIRWQFAGTAVAPSGLRALIDVVTVYRYAYTLAAPPSGLAGILDVVTLWRYDYRQVLIGAWPETVCEPNRGNDAVRDAWECWRRKWEERHKDKTLRRRWLVT</sequence>
<evidence type="ECO:0000313" key="2">
    <source>
        <dbReference type="EMBL" id="ADU50178.1"/>
    </source>
</evidence>
<evidence type="ECO:0000256" key="1">
    <source>
        <dbReference type="SAM" id="MobiDB-lite"/>
    </source>
</evidence>